<dbReference type="InterPro" id="IPR005224">
    <property type="entry name" value="SfsA"/>
</dbReference>
<dbReference type="PANTHER" id="PTHR30545">
    <property type="entry name" value="SUGAR FERMENTATION STIMULATION PROTEIN A"/>
    <property type="match status" value="1"/>
</dbReference>
<dbReference type="FunFam" id="2.40.50.580:FF:000001">
    <property type="entry name" value="Sugar fermentation stimulation protein A"/>
    <property type="match status" value="1"/>
</dbReference>
<dbReference type="Gene3D" id="3.40.1350.60">
    <property type="match status" value="1"/>
</dbReference>
<dbReference type="Pfam" id="PF17746">
    <property type="entry name" value="SfsA_N"/>
    <property type="match status" value="1"/>
</dbReference>
<organism evidence="4 5">
    <name type="scientific">Vreelandella halophila</name>
    <dbReference type="NCBI Taxonomy" id="86177"/>
    <lineage>
        <taxon>Bacteria</taxon>
        <taxon>Pseudomonadati</taxon>
        <taxon>Pseudomonadota</taxon>
        <taxon>Gammaproteobacteria</taxon>
        <taxon>Oceanospirillales</taxon>
        <taxon>Halomonadaceae</taxon>
        <taxon>Vreelandella</taxon>
    </lineage>
</organism>
<dbReference type="InterPro" id="IPR041465">
    <property type="entry name" value="SfsA_N"/>
</dbReference>
<proteinExistence type="inferred from homology"/>
<dbReference type="EMBL" id="WMEX01000010">
    <property type="protein sequence ID" value="MYL28043.1"/>
    <property type="molecule type" value="Genomic_DNA"/>
</dbReference>
<dbReference type="AlphaFoldDB" id="A0A9X4YFE8"/>
<dbReference type="NCBIfam" id="TIGR00230">
    <property type="entry name" value="sfsA"/>
    <property type="match status" value="1"/>
</dbReference>
<dbReference type="GO" id="GO:0003677">
    <property type="term" value="F:DNA binding"/>
    <property type="evidence" value="ECO:0007669"/>
    <property type="project" value="InterPro"/>
</dbReference>
<gene>
    <name evidence="1 4" type="primary">sfsA</name>
    <name evidence="4" type="ORF">GLW01_14720</name>
</gene>
<evidence type="ECO:0000313" key="4">
    <source>
        <dbReference type="EMBL" id="MYL28043.1"/>
    </source>
</evidence>
<dbReference type="Gene3D" id="2.40.50.580">
    <property type="match status" value="1"/>
</dbReference>
<evidence type="ECO:0000259" key="3">
    <source>
        <dbReference type="Pfam" id="PF17746"/>
    </source>
</evidence>
<evidence type="ECO:0000313" key="5">
    <source>
        <dbReference type="Proteomes" id="UP000460751"/>
    </source>
</evidence>
<dbReference type="Pfam" id="PF03749">
    <property type="entry name" value="SfsA"/>
    <property type="match status" value="1"/>
</dbReference>
<sequence length="237" mass="26080">MEFDPPLTPGILVRRYKRFLADVTLDSGETVVAHCPNTGSMMGCDAPGSRVWLSHSDNPKRKLSWTWELVETGSGGEVACINTARANTVMGELLNGARPGVLTGYDRVRPEVRYGSEKSRIDWLLEDSTGQRRPVWIEVKNVTLAEGSVAYFPDAVTARGQKHLRELQGRVEAGDRAMLLFCVSHSGAREVRLAEGIDPVYAQLLREVVDKGVACRAWRMTMTPEALEPGGEVSVVL</sequence>
<reference evidence="4 5" key="1">
    <citation type="submission" date="2019-11" db="EMBL/GenBank/DDBJ databases">
        <title>Genome sequences of 17 halophilic strains isolated from different environments.</title>
        <authorList>
            <person name="Furrow R.E."/>
        </authorList>
    </citation>
    <scope>NUCLEOTIDE SEQUENCE [LARGE SCALE GENOMIC DNA]</scope>
    <source>
        <strain evidence="4 5">22507_15_FS</strain>
    </source>
</reference>
<keyword evidence="5" id="KW-1185">Reference proteome</keyword>
<name>A0A9X4YFE8_9GAMM</name>
<feature type="domain" description="Sugar fermentation stimulation protein C-terminal" evidence="2">
    <location>
        <begin position="85"/>
        <end position="225"/>
    </location>
</feature>
<dbReference type="InterPro" id="IPR040452">
    <property type="entry name" value="SfsA_C"/>
</dbReference>
<accession>A0A9X4YFE8</accession>
<feature type="domain" description="SfsA N-terminal OB" evidence="3">
    <location>
        <begin position="13"/>
        <end position="81"/>
    </location>
</feature>
<dbReference type="CDD" id="cd22359">
    <property type="entry name" value="SfsA-like_bacterial"/>
    <property type="match status" value="1"/>
</dbReference>
<dbReference type="HAMAP" id="MF_00095">
    <property type="entry name" value="SfsA"/>
    <property type="match status" value="1"/>
</dbReference>
<dbReference type="RefSeq" id="WP_160899569.1">
    <property type="nucleotide sequence ID" value="NZ_WMEX01000010.1"/>
</dbReference>
<protein>
    <recommendedName>
        <fullName evidence="1">Sugar fermentation stimulation protein homolog</fullName>
    </recommendedName>
</protein>
<comment type="caution">
    <text evidence="4">The sequence shown here is derived from an EMBL/GenBank/DDBJ whole genome shotgun (WGS) entry which is preliminary data.</text>
</comment>
<evidence type="ECO:0000256" key="1">
    <source>
        <dbReference type="HAMAP-Rule" id="MF_00095"/>
    </source>
</evidence>
<dbReference type="Proteomes" id="UP000460751">
    <property type="component" value="Unassembled WGS sequence"/>
</dbReference>
<comment type="similarity">
    <text evidence="1">Belongs to the SfsA family.</text>
</comment>
<evidence type="ECO:0000259" key="2">
    <source>
        <dbReference type="Pfam" id="PF03749"/>
    </source>
</evidence>
<dbReference type="OrthoDB" id="9802365at2"/>
<dbReference type="PANTHER" id="PTHR30545:SF2">
    <property type="entry name" value="SUGAR FERMENTATION STIMULATION PROTEIN A"/>
    <property type="match status" value="1"/>
</dbReference>